<dbReference type="InterPro" id="IPR050740">
    <property type="entry name" value="Aldehyde_DH_Superfamily"/>
</dbReference>
<dbReference type="FunFam" id="3.40.605.10:FF:000026">
    <property type="entry name" value="Aldehyde dehydrogenase, putative"/>
    <property type="match status" value="1"/>
</dbReference>
<dbReference type="SUPFAM" id="SSF53720">
    <property type="entry name" value="ALDH-like"/>
    <property type="match status" value="1"/>
</dbReference>
<name>A0A5Q2F7Y4_9ACTN</name>
<organism evidence="6 7">
    <name type="scientific">Raineyella fluvialis</name>
    <dbReference type="NCBI Taxonomy" id="2662261"/>
    <lineage>
        <taxon>Bacteria</taxon>
        <taxon>Bacillati</taxon>
        <taxon>Actinomycetota</taxon>
        <taxon>Actinomycetes</taxon>
        <taxon>Propionibacteriales</taxon>
        <taxon>Propionibacteriaceae</taxon>
        <taxon>Raineyella</taxon>
    </lineage>
</organism>
<keyword evidence="2 4" id="KW-0560">Oxidoreductase</keyword>
<dbReference type="RefSeq" id="WP_153571607.1">
    <property type="nucleotide sequence ID" value="NZ_CP045725.1"/>
</dbReference>
<evidence type="ECO:0000256" key="4">
    <source>
        <dbReference type="RuleBase" id="RU003345"/>
    </source>
</evidence>
<dbReference type="PROSITE" id="PS00687">
    <property type="entry name" value="ALDEHYDE_DEHYDR_GLU"/>
    <property type="match status" value="1"/>
</dbReference>
<evidence type="ECO:0000259" key="5">
    <source>
        <dbReference type="Pfam" id="PF00171"/>
    </source>
</evidence>
<dbReference type="CDD" id="cd07103">
    <property type="entry name" value="ALDH_F5_SSADH_GabD"/>
    <property type="match status" value="1"/>
</dbReference>
<protein>
    <submittedName>
        <fullName evidence="6">Aldehyde dehydrogenase family protein</fullName>
    </submittedName>
</protein>
<feature type="active site" evidence="3">
    <location>
        <position position="255"/>
    </location>
</feature>
<evidence type="ECO:0000313" key="7">
    <source>
        <dbReference type="Proteomes" id="UP000386847"/>
    </source>
</evidence>
<dbReference type="GO" id="GO:0009450">
    <property type="term" value="P:gamma-aminobutyric acid catabolic process"/>
    <property type="evidence" value="ECO:0007669"/>
    <property type="project" value="TreeGrafter"/>
</dbReference>
<dbReference type="AlphaFoldDB" id="A0A5Q2F7Y4"/>
<dbReference type="EMBL" id="CP045725">
    <property type="protein sequence ID" value="QGF23080.1"/>
    <property type="molecule type" value="Genomic_DNA"/>
</dbReference>
<evidence type="ECO:0000256" key="3">
    <source>
        <dbReference type="PROSITE-ProRule" id="PRU10007"/>
    </source>
</evidence>
<comment type="similarity">
    <text evidence="1 4">Belongs to the aldehyde dehydrogenase family.</text>
</comment>
<dbReference type="GO" id="GO:0004777">
    <property type="term" value="F:succinate-semialdehyde dehydrogenase (NAD+) activity"/>
    <property type="evidence" value="ECO:0007669"/>
    <property type="project" value="TreeGrafter"/>
</dbReference>
<keyword evidence="7" id="KW-1185">Reference proteome</keyword>
<dbReference type="FunFam" id="3.40.605.10:FF:000007">
    <property type="entry name" value="NAD/NADP-dependent betaine aldehyde dehydrogenase"/>
    <property type="match status" value="1"/>
</dbReference>
<dbReference type="InterPro" id="IPR029510">
    <property type="entry name" value="Ald_DH_CS_GLU"/>
</dbReference>
<evidence type="ECO:0000256" key="2">
    <source>
        <dbReference type="ARBA" id="ARBA00023002"/>
    </source>
</evidence>
<dbReference type="Pfam" id="PF00171">
    <property type="entry name" value="Aldedh"/>
    <property type="match status" value="1"/>
</dbReference>
<dbReference type="InterPro" id="IPR016161">
    <property type="entry name" value="Ald_DH/histidinol_DH"/>
</dbReference>
<dbReference type="InterPro" id="IPR016163">
    <property type="entry name" value="Ald_DH_C"/>
</dbReference>
<sequence length="482" mass="51144">MSVDALLAALPHGQFIGGEWRPSEATFEVMNPATEEVIDRVADGTPDDALAALDAACEAAEAWAATKPRDRAEVLRRTFELVTERRDLFATCMTVEMGKPLPEAYGEVTYGAEFLRWFSEEAVRIEGRFSVAPVSGQRILTMKQPVGPVYAITPWNFPLAMATRKLAPAIAAGCTAVIKPAHETPLTTLLFMQALQDAGLPAGVVNCVTSTSSAAVSEPIIADPRLRKLTFTGSTAVGRVLLRQAADHVLKTSMELGGNAPLLVLPSADLDKAVQGALDAKMRNIGEACTAANRLYVHASVAADFSARLAEKMAAMPVGNGLDEGVRVGPLVSAKQLDTVTDLLQDAVDRGARVATGGSRPEGPGYFLQPTVLTDVPTDARVFREEIFGPVAPIATFSTLDEAIALANNTEFGLMAYVFAENLGEALYVVERLESGMVGLNSGVISDPAAPFGGVKQSGLGREGSHEGLEEYLETKYVGIKL</sequence>
<dbReference type="Gene3D" id="3.40.605.10">
    <property type="entry name" value="Aldehyde Dehydrogenase, Chain A, domain 1"/>
    <property type="match status" value="1"/>
</dbReference>
<feature type="domain" description="Aldehyde dehydrogenase" evidence="5">
    <location>
        <begin position="20"/>
        <end position="478"/>
    </location>
</feature>
<gene>
    <name evidence="6" type="ORF">Rai3103_04700</name>
</gene>
<evidence type="ECO:0000256" key="1">
    <source>
        <dbReference type="ARBA" id="ARBA00009986"/>
    </source>
</evidence>
<proteinExistence type="inferred from homology"/>
<evidence type="ECO:0000313" key="6">
    <source>
        <dbReference type="EMBL" id="QGF23080.1"/>
    </source>
</evidence>
<accession>A0A5Q2F7Y4</accession>
<dbReference type="Gene3D" id="3.40.309.10">
    <property type="entry name" value="Aldehyde Dehydrogenase, Chain A, domain 2"/>
    <property type="match status" value="1"/>
</dbReference>
<reference evidence="6 7" key="1">
    <citation type="submission" date="2019-10" db="EMBL/GenBank/DDBJ databases">
        <title>Genomic analysis of Raineyella sp. CBA3103.</title>
        <authorList>
            <person name="Roh S.W."/>
        </authorList>
    </citation>
    <scope>NUCLEOTIDE SEQUENCE [LARGE SCALE GENOMIC DNA]</scope>
    <source>
        <strain evidence="6 7">CBA3103</strain>
    </source>
</reference>
<dbReference type="PANTHER" id="PTHR43353">
    <property type="entry name" value="SUCCINATE-SEMIALDEHYDE DEHYDROGENASE, MITOCHONDRIAL"/>
    <property type="match status" value="1"/>
</dbReference>
<dbReference type="PANTHER" id="PTHR43353:SF5">
    <property type="entry name" value="SUCCINATE-SEMIALDEHYDE DEHYDROGENASE, MITOCHONDRIAL"/>
    <property type="match status" value="1"/>
</dbReference>
<dbReference type="KEGG" id="rain:Rai3103_04700"/>
<dbReference type="InterPro" id="IPR016162">
    <property type="entry name" value="Ald_DH_N"/>
</dbReference>
<dbReference type="InterPro" id="IPR015590">
    <property type="entry name" value="Aldehyde_DH_dom"/>
</dbReference>
<dbReference type="FunFam" id="3.40.309.10:FF:000004">
    <property type="entry name" value="Succinate-semialdehyde dehydrogenase I"/>
    <property type="match status" value="1"/>
</dbReference>
<dbReference type="Proteomes" id="UP000386847">
    <property type="component" value="Chromosome"/>
</dbReference>